<accession>A0A162BRJ9</accession>
<dbReference type="EMBL" id="LRGB01024335">
    <property type="protein sequence ID" value="KZR96600.1"/>
    <property type="molecule type" value="Genomic_DNA"/>
</dbReference>
<evidence type="ECO:0000313" key="2">
    <source>
        <dbReference type="Proteomes" id="UP000076858"/>
    </source>
</evidence>
<proteinExistence type="predicted"/>
<name>A0A162BRJ9_9CRUS</name>
<comment type="caution">
    <text evidence="1">The sequence shown here is derived from an EMBL/GenBank/DDBJ whole genome shotgun (WGS) entry which is preliminary data.</text>
</comment>
<organism evidence="1 2">
    <name type="scientific">Daphnia magna</name>
    <dbReference type="NCBI Taxonomy" id="35525"/>
    <lineage>
        <taxon>Eukaryota</taxon>
        <taxon>Metazoa</taxon>
        <taxon>Ecdysozoa</taxon>
        <taxon>Arthropoda</taxon>
        <taxon>Crustacea</taxon>
        <taxon>Branchiopoda</taxon>
        <taxon>Diplostraca</taxon>
        <taxon>Cladocera</taxon>
        <taxon>Anomopoda</taxon>
        <taxon>Daphniidae</taxon>
        <taxon>Daphnia</taxon>
    </lineage>
</organism>
<gene>
    <name evidence="1" type="ORF">APZ42_008972</name>
</gene>
<protein>
    <submittedName>
        <fullName evidence="1">Uncharacterized protein</fullName>
    </submittedName>
</protein>
<reference evidence="1 2" key="1">
    <citation type="submission" date="2016-03" db="EMBL/GenBank/DDBJ databases">
        <title>EvidentialGene: Evidence-directed Construction of Genes on Genomes.</title>
        <authorList>
            <person name="Gilbert D.G."/>
            <person name="Choi J.-H."/>
            <person name="Mockaitis K."/>
            <person name="Colbourne J."/>
            <person name="Pfrender M."/>
        </authorList>
    </citation>
    <scope>NUCLEOTIDE SEQUENCE [LARGE SCALE GENOMIC DNA]</scope>
    <source>
        <strain evidence="1 2">Xinb3</strain>
        <tissue evidence="1">Complete organism</tissue>
    </source>
</reference>
<dbReference type="Proteomes" id="UP000076858">
    <property type="component" value="Unassembled WGS sequence"/>
</dbReference>
<keyword evidence="2" id="KW-1185">Reference proteome</keyword>
<evidence type="ECO:0000313" key="1">
    <source>
        <dbReference type="EMBL" id="KZR96600.1"/>
    </source>
</evidence>
<dbReference type="AlphaFoldDB" id="A0A162BRJ9"/>
<feature type="non-terminal residue" evidence="1">
    <location>
        <position position="111"/>
    </location>
</feature>
<sequence>VEILAIIHAKTIHVYNAQLSSFTHNKTLNPSRYNKQCILHRGHGEWQRVEPNIMIENYCEKIDEAFFEYQPIQTHYFHKFLDLLKKHGAKQQVIDSLKTLDPENGDTPDKL</sequence>
<feature type="non-terminal residue" evidence="1">
    <location>
        <position position="1"/>
    </location>
</feature>